<protein>
    <submittedName>
        <fullName evidence="2">Uncharacterized protein</fullName>
    </submittedName>
</protein>
<evidence type="ECO:0000256" key="1">
    <source>
        <dbReference type="SAM" id="MobiDB-lite"/>
    </source>
</evidence>
<organism evidence="2">
    <name type="scientific">marine sediment metagenome</name>
    <dbReference type="NCBI Taxonomy" id="412755"/>
    <lineage>
        <taxon>unclassified sequences</taxon>
        <taxon>metagenomes</taxon>
        <taxon>ecological metagenomes</taxon>
    </lineage>
</organism>
<comment type="caution">
    <text evidence="2">The sequence shown here is derived from an EMBL/GenBank/DDBJ whole genome shotgun (WGS) entry which is preliminary data.</text>
</comment>
<dbReference type="AlphaFoldDB" id="A0A0F9JRU2"/>
<evidence type="ECO:0000313" key="2">
    <source>
        <dbReference type="EMBL" id="KKM01703.1"/>
    </source>
</evidence>
<feature type="compositionally biased region" description="Basic residues" evidence="1">
    <location>
        <begin position="103"/>
        <end position="123"/>
    </location>
</feature>
<reference evidence="2" key="1">
    <citation type="journal article" date="2015" name="Nature">
        <title>Complex archaea that bridge the gap between prokaryotes and eukaryotes.</title>
        <authorList>
            <person name="Spang A."/>
            <person name="Saw J.H."/>
            <person name="Jorgensen S.L."/>
            <person name="Zaremba-Niedzwiedzka K."/>
            <person name="Martijn J."/>
            <person name="Lind A.E."/>
            <person name="van Eijk R."/>
            <person name="Schleper C."/>
            <person name="Guy L."/>
            <person name="Ettema T.J."/>
        </authorList>
    </citation>
    <scope>NUCLEOTIDE SEQUENCE</scope>
</reference>
<feature type="compositionally biased region" description="Basic and acidic residues" evidence="1">
    <location>
        <begin position="131"/>
        <end position="147"/>
    </location>
</feature>
<sequence>MLDLIVRVRHVTRLTRHSVRGMIVLANVQARSWGDSGGQAEVCPLGPRGPPNRRRGRTAIWCISTPLVPAPPSIRAGTPAKGGSGHESISGRGVTHPGGGNCRGRKPLGHPLRRRQGSPRRGSRGSAEANDSEKPPLDWRDWREPRKGSNLKGVGPSVLRRRRLPKEPADVLAMFDPYNEDAEDAGLGTVALVLVGWASDRGLLAAVGPQTIGRG</sequence>
<feature type="region of interest" description="Disordered" evidence="1">
    <location>
        <begin position="35"/>
        <end position="56"/>
    </location>
</feature>
<feature type="region of interest" description="Disordered" evidence="1">
    <location>
        <begin position="71"/>
        <end position="155"/>
    </location>
</feature>
<accession>A0A0F9JRU2</accession>
<dbReference type="EMBL" id="LAZR01017124">
    <property type="protein sequence ID" value="KKM01703.1"/>
    <property type="molecule type" value="Genomic_DNA"/>
</dbReference>
<name>A0A0F9JRU2_9ZZZZ</name>
<gene>
    <name evidence="2" type="ORF">LCGC14_1791790</name>
</gene>
<proteinExistence type="predicted"/>